<sequence>MTSFKLIPPSGNPVVDGLIIEYAWADPVLTYSFGAGDMNRNGVPDFEEGDWKAFYRELVANVESFTQLRFQEVSGTGTINFLLFEGGGGWSGIPGPWATSVETAVGIHPDVPASAAVVRLGTYSSTWFHELGHALGLKHPHEVTSTPVLPGVSDPASKGTGNLNSALYTSMGYTYAFLGEDNPFTPANDPGAAVRAQPGSFGALDIATLQHMYGARAANTGDDTYRFSDDVDANRGYTTIWDTGGTDTIEYVGPSRAKIDLRAATLQAEIGGGGWVSTSQTLTGGFTIAHGVTVENAVGGNQDDILVGNEAANILRGGAGDDRLTSHGGDDRLDGGAGIDTAVYAGAFADHRIVRTSQTEAVVSVPGGETDRLVDVEWIAFSDRRIELSTLAIASTGVVDNGGGGGGGGGTGGGVVVTPPPSGPVTVVTNPDGSATMTLTRALTPEQLASFATPGVDTVNSPISVTLPTGIENVVLTGTDKATAAGNGGNNRMIGNGADNVFKGGGGHDVIEGGAGFDRVDLAGRSLADYDMAIANGRLVLTQTGAAGGEVLQLGGIEALGLAGGGVISLAESPVGTLFRLYEGLFDRAPDLAGMNFWLAHLNDGFGLSAISGAFANSPEFQSRYGTLSNTDFVRAMYRDVLERTGEDGGVAYYVERLDDGRLYRGDVLLNFASSPEDVARTGVLDTSFALI</sequence>
<dbReference type="Proteomes" id="UP001163223">
    <property type="component" value="Chromosome"/>
</dbReference>
<gene>
    <name evidence="1" type="ORF">OXU80_01440</name>
</gene>
<proteinExistence type="predicted"/>
<accession>A0ACD4NQ24</accession>
<dbReference type="EMBL" id="CP113520">
    <property type="protein sequence ID" value="WAJ28947.1"/>
    <property type="molecule type" value="Genomic_DNA"/>
</dbReference>
<protein>
    <submittedName>
        <fullName evidence="1">DUF4214 domain-containing protein</fullName>
    </submittedName>
</protein>
<keyword evidence="2" id="KW-1185">Reference proteome</keyword>
<name>A0ACD4NQ24_9HYPH</name>
<evidence type="ECO:0000313" key="1">
    <source>
        <dbReference type="EMBL" id="WAJ28947.1"/>
    </source>
</evidence>
<evidence type="ECO:0000313" key="2">
    <source>
        <dbReference type="Proteomes" id="UP001163223"/>
    </source>
</evidence>
<organism evidence="1 2">
    <name type="scientific">Antarcticirhabdus aurantiaca</name>
    <dbReference type="NCBI Taxonomy" id="2606717"/>
    <lineage>
        <taxon>Bacteria</taxon>
        <taxon>Pseudomonadati</taxon>
        <taxon>Pseudomonadota</taxon>
        <taxon>Alphaproteobacteria</taxon>
        <taxon>Hyphomicrobiales</taxon>
        <taxon>Aurantimonadaceae</taxon>
        <taxon>Antarcticirhabdus</taxon>
    </lineage>
</organism>
<reference evidence="1" key="1">
    <citation type="submission" date="2022-11" db="EMBL/GenBank/DDBJ databases">
        <title>beta-Carotene-producing bacterium, Jeongeuplla avenae sp. nov., alleviates the salt stress of Arabidopsis seedlings.</title>
        <authorList>
            <person name="Jiang L."/>
            <person name="Lee J."/>
        </authorList>
    </citation>
    <scope>NUCLEOTIDE SEQUENCE</scope>
    <source>
        <strain evidence="1">DY_R2A_6</strain>
    </source>
</reference>